<evidence type="ECO:0000256" key="2">
    <source>
        <dbReference type="ARBA" id="ARBA00004127"/>
    </source>
</evidence>
<evidence type="ECO:0000256" key="3">
    <source>
        <dbReference type="ARBA" id="ARBA00004906"/>
    </source>
</evidence>
<evidence type="ECO:0000256" key="10">
    <source>
        <dbReference type="SAM" id="Phobius"/>
    </source>
</evidence>
<evidence type="ECO:0000313" key="13">
    <source>
        <dbReference type="EMBL" id="EYU21592.1"/>
    </source>
</evidence>
<dbReference type="Proteomes" id="UP000030748">
    <property type="component" value="Unassembled WGS sequence"/>
</dbReference>
<dbReference type="STRING" id="4155.A0A022PZ26"/>
<dbReference type="AlphaFoldDB" id="A0A022PZ26"/>
<evidence type="ECO:0000256" key="6">
    <source>
        <dbReference type="ARBA" id="ARBA00022692"/>
    </source>
</evidence>
<feature type="transmembrane region" description="Helical" evidence="10">
    <location>
        <begin position="21"/>
        <end position="44"/>
    </location>
</feature>
<comment type="catalytic activity">
    <reaction evidence="1">
        <text>S-ubiquitinyl-[E2 ubiquitin-conjugating enzyme]-L-cysteine + [acceptor protein]-L-lysine = [E2 ubiquitin-conjugating enzyme]-L-cysteine + N(6)-ubiquitinyl-[acceptor protein]-L-lysine.</text>
        <dbReference type="EC" id="2.3.2.27"/>
    </reaction>
</comment>
<feature type="domain" description="SWEET-like" evidence="11">
    <location>
        <begin position="710"/>
        <end position="996"/>
    </location>
</feature>
<dbReference type="InterPro" id="IPR021319">
    <property type="entry name" value="DUF2921"/>
</dbReference>
<keyword evidence="5" id="KW-0808">Transferase</keyword>
<comment type="subcellular location">
    <subcellularLocation>
        <location evidence="2">Endomembrane system</location>
        <topology evidence="2">Multi-pass membrane protein</topology>
    </subcellularLocation>
</comment>
<dbReference type="EMBL" id="KI632223">
    <property type="protein sequence ID" value="EYU21592.1"/>
    <property type="molecule type" value="Genomic_DNA"/>
</dbReference>
<feature type="non-terminal residue" evidence="13">
    <location>
        <position position="1"/>
    </location>
</feature>
<feature type="domain" description="DUF2921" evidence="12">
    <location>
        <begin position="534"/>
        <end position="699"/>
    </location>
</feature>
<keyword evidence="8 10" id="KW-1133">Transmembrane helix</keyword>
<accession>A0A022PZ26</accession>
<dbReference type="eggNOG" id="ENOG502QUZB">
    <property type="taxonomic scope" value="Eukaryota"/>
</dbReference>
<dbReference type="GO" id="GO:0012505">
    <property type="term" value="C:endomembrane system"/>
    <property type="evidence" value="ECO:0007669"/>
    <property type="project" value="UniProtKB-SubCell"/>
</dbReference>
<name>A0A022PZ26_ERYGU</name>
<feature type="domain" description="DUF2921" evidence="12">
    <location>
        <begin position="75"/>
        <end position="292"/>
    </location>
</feature>
<keyword evidence="14" id="KW-1185">Reference proteome</keyword>
<evidence type="ECO:0000256" key="5">
    <source>
        <dbReference type="ARBA" id="ARBA00022679"/>
    </source>
</evidence>
<gene>
    <name evidence="13" type="ORF">MIMGU_mgv1a026349mg</name>
</gene>
<keyword evidence="7" id="KW-0833">Ubl conjugation pathway</keyword>
<dbReference type="EC" id="2.3.2.27" evidence="4"/>
<evidence type="ECO:0000259" key="11">
    <source>
        <dbReference type="Pfam" id="PF11145"/>
    </source>
</evidence>
<feature type="transmembrane region" description="Helical" evidence="10">
    <location>
        <begin position="755"/>
        <end position="777"/>
    </location>
</feature>
<evidence type="ECO:0000256" key="9">
    <source>
        <dbReference type="ARBA" id="ARBA00023136"/>
    </source>
</evidence>
<dbReference type="InterPro" id="IPR057425">
    <property type="entry name" value="DUF2921_N"/>
</dbReference>
<feature type="domain" description="DUF2921" evidence="12">
    <location>
        <begin position="312"/>
        <end position="484"/>
    </location>
</feature>
<evidence type="ECO:0000313" key="14">
    <source>
        <dbReference type="Proteomes" id="UP000030748"/>
    </source>
</evidence>
<comment type="pathway">
    <text evidence="3">Protein modification; protein ubiquitination.</text>
</comment>
<dbReference type="PANTHER" id="PTHR33389:SF4">
    <property type="entry name" value="PII, URIDYLYLTRANSFERASE (DUF2921)"/>
    <property type="match status" value="1"/>
</dbReference>
<feature type="transmembrane region" description="Helical" evidence="10">
    <location>
        <begin position="967"/>
        <end position="989"/>
    </location>
</feature>
<proteinExistence type="predicted"/>
<reference evidence="13 14" key="1">
    <citation type="journal article" date="2013" name="Proc. Natl. Acad. Sci. U.S.A.">
        <title>Fine-scale variation in meiotic recombination in Mimulus inferred from population shotgun sequencing.</title>
        <authorList>
            <person name="Hellsten U."/>
            <person name="Wright K.M."/>
            <person name="Jenkins J."/>
            <person name="Shu S."/>
            <person name="Yuan Y."/>
            <person name="Wessler S.R."/>
            <person name="Schmutz J."/>
            <person name="Willis J.H."/>
            <person name="Rokhsar D.S."/>
        </authorList>
    </citation>
    <scope>NUCLEOTIDE SEQUENCE [LARGE SCALE GENOMIC DNA]</scope>
    <source>
        <strain evidence="14">cv. DUN x IM62</strain>
    </source>
</reference>
<organism evidence="13 14">
    <name type="scientific">Erythranthe guttata</name>
    <name type="common">Yellow monkey flower</name>
    <name type="synonym">Mimulus guttatus</name>
    <dbReference type="NCBI Taxonomy" id="4155"/>
    <lineage>
        <taxon>Eukaryota</taxon>
        <taxon>Viridiplantae</taxon>
        <taxon>Streptophyta</taxon>
        <taxon>Embryophyta</taxon>
        <taxon>Tracheophyta</taxon>
        <taxon>Spermatophyta</taxon>
        <taxon>Magnoliopsida</taxon>
        <taxon>eudicotyledons</taxon>
        <taxon>Gunneridae</taxon>
        <taxon>Pentapetalae</taxon>
        <taxon>asterids</taxon>
        <taxon>lamiids</taxon>
        <taxon>Lamiales</taxon>
        <taxon>Phrymaceae</taxon>
        <taxon>Erythranthe</taxon>
    </lineage>
</organism>
<dbReference type="Pfam" id="PF25333">
    <property type="entry name" value="DUF2921_N"/>
    <property type="match status" value="3"/>
</dbReference>
<keyword evidence="6 10" id="KW-0812">Transmembrane</keyword>
<evidence type="ECO:0000259" key="12">
    <source>
        <dbReference type="Pfam" id="PF25333"/>
    </source>
</evidence>
<evidence type="ECO:0000256" key="7">
    <source>
        <dbReference type="ARBA" id="ARBA00022786"/>
    </source>
</evidence>
<feature type="transmembrane region" description="Helical" evidence="10">
    <location>
        <begin position="722"/>
        <end position="743"/>
    </location>
</feature>
<evidence type="ECO:0000256" key="1">
    <source>
        <dbReference type="ARBA" id="ARBA00000900"/>
    </source>
</evidence>
<dbReference type="GO" id="GO:0061630">
    <property type="term" value="F:ubiquitin protein ligase activity"/>
    <property type="evidence" value="ECO:0007669"/>
    <property type="project" value="UniProtKB-EC"/>
</dbReference>
<evidence type="ECO:0000256" key="4">
    <source>
        <dbReference type="ARBA" id="ARBA00012483"/>
    </source>
</evidence>
<dbReference type="PANTHER" id="PTHR33389">
    <property type="entry name" value="FAMILY PROTEIN, PUTATIVE (DUF2921)-RELATED"/>
    <property type="match status" value="1"/>
</dbReference>
<evidence type="ECO:0000256" key="8">
    <source>
        <dbReference type="ARBA" id="ARBA00022989"/>
    </source>
</evidence>
<sequence>SEKLLRFFYCRRNSDRNFNCFIMTCSISATSCTLLVLLLCVGFASSYNYANNGGFEGNGNKQRIVTYNYDRMGEVNKECAYLLQSAEELKPDDSRLYTIKEELSFSNGDWRQPPSNGSGRAAAPLMPFNDRDLSGYNNAVNPLNLVSFWVTDVDPNHRYLKKTIPVSGFLQITTTIANLLPQKPDDETPRFDIWPGNSQLSIRFQGVYTELAGERVMCLLGSAVLPSRGPHSNDPWPWVQENGDNNHPVLAPDDRILLELRYPKALTLRTREIYGSLKSLNGESDLKYFDEVFFSSSLGSANYKFASDDLVSRACDSMNGGIETVDDVYRGVDFCEVLERFSRREQFTVLPNFNCNGTDEFCRKLGPFLSGKEIESTNGGFKNVKLVFQDVRCENITTSKTRVSSVFRAVPPSEEQFSPTPRTGLNGMTLSAEGAWYPSTGRLCMVACSPYDNICHTRISMYVPLLFSIKQRSVFSGTLSSIDLTVRSYFPLAFEKPVGPNEQWSSGAHYEYSKIEAATSLLEKYEPSKIRSAVKKSFLKFPKLENTEENLPYSISVLSEDLTLLMTAVPDPLPSSLIYIQLQIEILTIGPFFGRYSNQKDSISFNPTPLLNVSAQINLVGIDAYNYSSVSVEGIYNPLFGKMYLIGCAALAEKGLDCKVEVVISYPPTTDRWLVDPTAKISMISQREKEDPLYFNPIKIHTAPVLYRNQREDILSRRGVEGILRIATLSLAIGCISSQLFYVRGNIVNVPYVSLVMLGVQAISYGLPLITGAEALFGKIAKMGFENLQKGQPFHVIDYMVKFLVLIAFLSTMRLCQKVWKSRVRMLTRSPLEPHRVPNDKKVLFATSIVHILGYILALIVHLKTTRYDPRQRESFVDSNEYSRPVSAWEAELVEYVGLMQDFFLLPQVIGNLLWMVQVKPLRKMYYIGLTLVRIFPHVYDFVKSPFPSNPYNYSNDYEFLNPRTDFYSKFGDIAIPIVSVILAVIVYVQQRWNYEKLRGKLVARQAKLLPLGSRVYERLPSSLSFEAELASGVNGDSTLRRDSD</sequence>
<dbReference type="Pfam" id="PF11145">
    <property type="entry name" value="DUF2921"/>
    <property type="match status" value="1"/>
</dbReference>
<feature type="transmembrane region" description="Helical" evidence="10">
    <location>
        <begin position="843"/>
        <end position="863"/>
    </location>
</feature>
<protein>
    <recommendedName>
        <fullName evidence="4">RING-type E3 ubiquitin transferase</fullName>
        <ecNumber evidence="4">2.3.2.27</ecNumber>
    </recommendedName>
</protein>
<feature type="transmembrane region" description="Helical" evidence="10">
    <location>
        <begin position="797"/>
        <end position="816"/>
    </location>
</feature>
<keyword evidence="9 10" id="KW-0472">Membrane</keyword>